<organism evidence="2 3">
    <name type="scientific">Saliphagus infecundisoli</name>
    <dbReference type="NCBI Taxonomy" id="1849069"/>
    <lineage>
        <taxon>Archaea</taxon>
        <taxon>Methanobacteriati</taxon>
        <taxon>Methanobacteriota</taxon>
        <taxon>Stenosarchaea group</taxon>
        <taxon>Halobacteria</taxon>
        <taxon>Halobacteriales</taxon>
        <taxon>Natrialbaceae</taxon>
        <taxon>Saliphagus</taxon>
    </lineage>
</organism>
<comment type="caution">
    <text evidence="2">The sequence shown here is derived from an EMBL/GenBank/DDBJ whole genome shotgun (WGS) entry which is preliminary data.</text>
</comment>
<dbReference type="Gene3D" id="3.30.70.100">
    <property type="match status" value="1"/>
</dbReference>
<keyword evidence="3" id="KW-1185">Reference proteome</keyword>
<dbReference type="SUPFAM" id="SSF55008">
    <property type="entry name" value="HMA, heavy metal-associated domain"/>
    <property type="match status" value="1"/>
</dbReference>
<evidence type="ECO:0000259" key="1">
    <source>
        <dbReference type="Pfam" id="PF00403"/>
    </source>
</evidence>
<gene>
    <name evidence="2" type="ORF">ACFPFO_22135</name>
</gene>
<dbReference type="InterPro" id="IPR006121">
    <property type="entry name" value="HMA_dom"/>
</dbReference>
<name>A0ABD5QL82_9EURY</name>
<feature type="domain" description="HMA" evidence="1">
    <location>
        <begin position="7"/>
        <end position="64"/>
    </location>
</feature>
<dbReference type="Proteomes" id="UP001595925">
    <property type="component" value="Unassembled WGS sequence"/>
</dbReference>
<dbReference type="InterPro" id="IPR036163">
    <property type="entry name" value="HMA_dom_sf"/>
</dbReference>
<protein>
    <submittedName>
        <fullName evidence="2">Cation transporter</fullName>
    </submittedName>
</protein>
<evidence type="ECO:0000313" key="3">
    <source>
        <dbReference type="Proteomes" id="UP001595925"/>
    </source>
</evidence>
<dbReference type="Pfam" id="PF00403">
    <property type="entry name" value="HMA"/>
    <property type="match status" value="1"/>
</dbReference>
<sequence length="74" mass="7495">MTAEYELAADGLGCPRCEALIERELGGLAVVSAASADADAGRIRVHAAAGADGSIAGTVRALGYPVTGWRRRPG</sequence>
<dbReference type="RefSeq" id="WP_114576245.1">
    <property type="nucleotide sequence ID" value="NZ_JAIVEF010000009.1"/>
</dbReference>
<proteinExistence type="predicted"/>
<reference evidence="2 3" key="1">
    <citation type="journal article" date="2019" name="Int. J. Syst. Evol. Microbiol.">
        <title>The Global Catalogue of Microorganisms (GCM) 10K type strain sequencing project: providing services to taxonomists for standard genome sequencing and annotation.</title>
        <authorList>
            <consortium name="The Broad Institute Genomics Platform"/>
            <consortium name="The Broad Institute Genome Sequencing Center for Infectious Disease"/>
            <person name="Wu L."/>
            <person name="Ma J."/>
        </authorList>
    </citation>
    <scope>NUCLEOTIDE SEQUENCE [LARGE SCALE GENOMIC DNA]</scope>
    <source>
        <strain evidence="2 3">CGMCC 1.15824</strain>
    </source>
</reference>
<dbReference type="EMBL" id="JBHSJG010000072">
    <property type="protein sequence ID" value="MFC4990400.1"/>
    <property type="molecule type" value="Genomic_DNA"/>
</dbReference>
<accession>A0ABD5QL82</accession>
<evidence type="ECO:0000313" key="2">
    <source>
        <dbReference type="EMBL" id="MFC4990400.1"/>
    </source>
</evidence>
<dbReference type="AlphaFoldDB" id="A0ABD5QL82"/>